<evidence type="ECO:0000256" key="11">
    <source>
        <dbReference type="PIRNR" id="PIRNR018425"/>
    </source>
</evidence>
<accession>A0A074XJB2</accession>
<comment type="cofactor">
    <cofactor evidence="13">
        <name>Mg(2+)</name>
        <dbReference type="ChEBI" id="CHEBI:18420"/>
    </cofactor>
    <text evidence="13">Binds 2 magnesium ions. Also active with manganese.</text>
</comment>
<gene>
    <name evidence="17" type="ORF">M436DRAFT_72024</name>
</gene>
<comment type="similarity">
    <text evidence="3 11">Belongs to the poly(A) polymerase family.</text>
</comment>
<dbReference type="GO" id="GO:0005634">
    <property type="term" value="C:nucleus"/>
    <property type="evidence" value="ECO:0007669"/>
    <property type="project" value="UniProtKB-SubCell"/>
</dbReference>
<feature type="binding site" evidence="13">
    <location>
        <position position="102"/>
    </location>
    <ligand>
        <name>Mg(2+)</name>
        <dbReference type="ChEBI" id="CHEBI:18420"/>
        <label>1</label>
        <note>catalytic</note>
    </ligand>
</feature>
<dbReference type="InterPro" id="IPR011068">
    <property type="entry name" value="NuclTrfase_I-like_C"/>
</dbReference>
<dbReference type="AlphaFoldDB" id="A0A074XJB2"/>
<dbReference type="GO" id="GO:0046872">
    <property type="term" value="F:metal ion binding"/>
    <property type="evidence" value="ECO:0007669"/>
    <property type="project" value="UniProtKB-KW"/>
</dbReference>
<comment type="subcellular location">
    <subcellularLocation>
        <location evidence="2 11">Nucleus</location>
    </subcellularLocation>
</comment>
<keyword evidence="4 11" id="KW-0507">mRNA processing</keyword>
<evidence type="ECO:0000259" key="15">
    <source>
        <dbReference type="Pfam" id="PF04928"/>
    </source>
</evidence>
<feature type="binding site" evidence="12">
    <location>
        <begin position="87"/>
        <end position="89"/>
    </location>
    <ligand>
        <name>ATP</name>
        <dbReference type="ChEBI" id="CHEBI:30616"/>
    </ligand>
</feature>
<feature type="binding site" evidence="13">
    <location>
        <position position="102"/>
    </location>
    <ligand>
        <name>Mg(2+)</name>
        <dbReference type="ChEBI" id="CHEBI:18420"/>
        <label>2</label>
        <note>catalytic</note>
    </ligand>
</feature>
<proteinExistence type="inferred from homology"/>
<dbReference type="FunFam" id="3.30.460.10:FF:000002">
    <property type="entry name" value="Poly(A) polymerase alpha, putative"/>
    <property type="match status" value="1"/>
</dbReference>
<dbReference type="PANTHER" id="PTHR10682:SF10">
    <property type="entry name" value="POLYNUCLEOTIDE ADENYLYLTRANSFERASE"/>
    <property type="match status" value="1"/>
</dbReference>
<comment type="catalytic activity">
    <reaction evidence="11">
        <text>RNA(n) + ATP = RNA(n)-3'-adenine ribonucleotide + diphosphate</text>
        <dbReference type="Rhea" id="RHEA:11332"/>
        <dbReference type="Rhea" id="RHEA-COMP:14527"/>
        <dbReference type="Rhea" id="RHEA-COMP:17347"/>
        <dbReference type="ChEBI" id="CHEBI:30616"/>
        <dbReference type="ChEBI" id="CHEBI:33019"/>
        <dbReference type="ChEBI" id="CHEBI:140395"/>
        <dbReference type="ChEBI" id="CHEBI:173115"/>
        <dbReference type="EC" id="2.7.7.19"/>
    </reaction>
</comment>
<dbReference type="Pfam" id="PF04928">
    <property type="entry name" value="PAP_central"/>
    <property type="match status" value="1"/>
</dbReference>
<dbReference type="EC" id="2.7.7.19" evidence="11"/>
<dbReference type="InterPro" id="IPR007012">
    <property type="entry name" value="PolA_pol_cen_dom"/>
</dbReference>
<evidence type="ECO:0000256" key="8">
    <source>
        <dbReference type="ARBA" id="ARBA00022840"/>
    </source>
</evidence>
<evidence type="ECO:0000256" key="3">
    <source>
        <dbReference type="ARBA" id="ARBA00010912"/>
    </source>
</evidence>
<evidence type="ECO:0000256" key="5">
    <source>
        <dbReference type="ARBA" id="ARBA00022679"/>
    </source>
</evidence>
<sequence length="589" mass="66314">MAAPRQWGITPPVSTAFPTDKDLALSEALLAELKEQKSFESTQDTNKRVAVLATFQKVVTEFVKHVGRIKGLSDSVLQNAGGKVFTFGSYRLGVYSPGSDIDTLVVAPKHVSRDDFFEHFRGILESMSPPGSIEKCTAVPEAHVPIMKLVYQNIEIDLIFARLQLNSIPPNLDLEDNSLLRGLDEADLRSVNGTRVTDDVLRLVPQEKTFRHALRCVKLWASRRAIYGNIIGFPGGIAWAIMVARIAQLYPHASGSLIVARFFQLMKGWAWPMPVQLRVIESGPLDHSAKIWNPKIYPGDGRHLMPLITPAYPSMCATHNITKSTLSVITRELERGHEICTNIFDDKMQWKHLFEGHTFFTKDFKYYLSVVSGSLNEEAQGDWKGLVQSKVRRLIGSIEQSQENVAYARPFTKGYERVHRVRNDDEKDKVMQGSTAYQVSKTETVDEAQNVKQLSAEQTSLDNIDEPVTKVEKPDEKENGMTNIWTTTYYVGIELVPGAKSLDIAYPVQDFRQQCTQATQYNEEVNSIRVIVVKSYDLPEDVFKEGEQRPVKTKKVKANGTKKRNAGEANLDVRIQSRCRQRNMPVGIS</sequence>
<comment type="function">
    <text evidence="11">Polymerase that creates the 3'-poly(A) tail of mRNA's.</text>
</comment>
<evidence type="ECO:0000256" key="10">
    <source>
        <dbReference type="ARBA" id="ARBA00023242"/>
    </source>
</evidence>
<dbReference type="PIRSF" id="PIRSF018425">
    <property type="entry name" value="PolyA_polymerase"/>
    <property type="match status" value="1"/>
</dbReference>
<dbReference type="CDD" id="cd05402">
    <property type="entry name" value="NT_PAP_TUTase"/>
    <property type="match status" value="1"/>
</dbReference>
<dbReference type="RefSeq" id="XP_013428748.1">
    <property type="nucleotide sequence ID" value="XM_013573294.1"/>
</dbReference>
<dbReference type="PANTHER" id="PTHR10682">
    <property type="entry name" value="POLY A POLYMERASE"/>
    <property type="match status" value="1"/>
</dbReference>
<evidence type="ECO:0000256" key="1">
    <source>
        <dbReference type="ARBA" id="ARBA00001936"/>
    </source>
</evidence>
<comment type="cofactor">
    <cofactor evidence="1">
        <name>Mn(2+)</name>
        <dbReference type="ChEBI" id="CHEBI:29035"/>
    </cofactor>
</comment>
<feature type="binding site" evidence="12">
    <location>
        <position position="157"/>
    </location>
    <ligand>
        <name>ATP</name>
        <dbReference type="ChEBI" id="CHEBI:30616"/>
    </ligand>
</feature>
<dbReference type="Gene3D" id="3.30.460.10">
    <property type="entry name" value="Beta Polymerase, domain 2"/>
    <property type="match status" value="1"/>
</dbReference>
<dbReference type="HOGENOM" id="CLU_011511_4_1_1"/>
<name>A0A074XJB2_9PEZI</name>
<feature type="binding site" evidence="13">
    <location>
        <position position="100"/>
    </location>
    <ligand>
        <name>Mg(2+)</name>
        <dbReference type="ChEBI" id="CHEBI:18420"/>
        <label>2</label>
        <note>catalytic</note>
    </ligand>
</feature>
<feature type="binding site" evidence="13">
    <location>
        <position position="157"/>
    </location>
    <ligand>
        <name>Mg(2+)</name>
        <dbReference type="ChEBI" id="CHEBI:18420"/>
        <label>2</label>
        <note>catalytic</note>
    </ligand>
</feature>
<dbReference type="Gene3D" id="1.10.1410.10">
    <property type="match status" value="1"/>
</dbReference>
<feature type="domain" description="Poly(A) polymerase central" evidence="15">
    <location>
        <begin position="209"/>
        <end position="355"/>
    </location>
</feature>
<dbReference type="GO" id="GO:0005524">
    <property type="term" value="F:ATP binding"/>
    <property type="evidence" value="ECO:0007669"/>
    <property type="project" value="UniProtKB-UniRule"/>
</dbReference>
<dbReference type="InterPro" id="IPR007010">
    <property type="entry name" value="PolA_pol_RNA-bd_dom"/>
</dbReference>
<dbReference type="GeneID" id="25415044"/>
<dbReference type="InterPro" id="IPR043519">
    <property type="entry name" value="NT_sf"/>
</dbReference>
<dbReference type="SUPFAM" id="SSF81301">
    <property type="entry name" value="Nucleotidyltransferase"/>
    <property type="match status" value="1"/>
</dbReference>
<dbReference type="Gene3D" id="3.30.70.590">
    <property type="entry name" value="Poly(A) polymerase predicted RNA binding domain"/>
    <property type="match status" value="1"/>
</dbReference>
<dbReference type="EMBL" id="KL584707">
    <property type="protein sequence ID" value="KEQ74616.1"/>
    <property type="molecule type" value="Genomic_DNA"/>
</dbReference>
<keyword evidence="6 13" id="KW-0479">Metal-binding</keyword>
<evidence type="ECO:0000259" key="14">
    <source>
        <dbReference type="Pfam" id="PF04926"/>
    </source>
</evidence>
<dbReference type="SUPFAM" id="SSF55003">
    <property type="entry name" value="PAP/Archaeal CCA-adding enzyme, C-terminal domain"/>
    <property type="match status" value="1"/>
</dbReference>
<reference evidence="17 18" key="1">
    <citation type="journal article" date="2014" name="BMC Genomics">
        <title>Genome sequencing of four Aureobasidium pullulans varieties: biotechnological potential, stress tolerance, and description of new species.</title>
        <authorList>
            <person name="Gostin Ar C."/>
            <person name="Ohm R.A."/>
            <person name="Kogej T."/>
            <person name="Sonjak S."/>
            <person name="Turk M."/>
            <person name="Zajc J."/>
            <person name="Zalar P."/>
            <person name="Grube M."/>
            <person name="Sun H."/>
            <person name="Han J."/>
            <person name="Sharma A."/>
            <person name="Chiniquy J."/>
            <person name="Ngan C.Y."/>
            <person name="Lipzen A."/>
            <person name="Barry K."/>
            <person name="Grigoriev I.V."/>
            <person name="Gunde-Cimerman N."/>
        </authorList>
    </citation>
    <scope>NUCLEOTIDE SEQUENCE [LARGE SCALE GENOMIC DNA]</scope>
    <source>
        <strain evidence="17 18">CBS 147.97</strain>
    </source>
</reference>
<keyword evidence="18" id="KW-1185">Reference proteome</keyword>
<dbReference type="GO" id="GO:0006397">
    <property type="term" value="P:mRNA processing"/>
    <property type="evidence" value="ECO:0007669"/>
    <property type="project" value="UniProtKB-KW"/>
</dbReference>
<dbReference type="FunFam" id="1.10.1410.10:FF:000001">
    <property type="entry name" value="Putative poly(A) polymerase gamma"/>
    <property type="match status" value="1"/>
</dbReference>
<dbReference type="Pfam" id="PF20750">
    <property type="entry name" value="PAP_NTPase"/>
    <property type="match status" value="1"/>
</dbReference>
<evidence type="ECO:0000313" key="17">
    <source>
        <dbReference type="EMBL" id="KEQ74616.1"/>
    </source>
</evidence>
<keyword evidence="8 11" id="KW-0067">ATP-binding</keyword>
<evidence type="ECO:0000256" key="9">
    <source>
        <dbReference type="ARBA" id="ARBA00022842"/>
    </source>
</evidence>
<keyword evidence="5 11" id="KW-0808">Transferase</keyword>
<dbReference type="SUPFAM" id="SSF81631">
    <property type="entry name" value="PAP/OAS1 substrate-binding domain"/>
    <property type="match status" value="1"/>
</dbReference>
<evidence type="ECO:0000256" key="7">
    <source>
        <dbReference type="ARBA" id="ARBA00022741"/>
    </source>
</evidence>
<dbReference type="GO" id="GO:0031123">
    <property type="term" value="P:RNA 3'-end processing"/>
    <property type="evidence" value="ECO:0007669"/>
    <property type="project" value="InterPro"/>
</dbReference>
<feature type="domain" description="Poly(A) polymerase RNA-binding" evidence="14">
    <location>
        <begin position="358"/>
        <end position="552"/>
    </location>
</feature>
<evidence type="ECO:0000259" key="16">
    <source>
        <dbReference type="Pfam" id="PF20750"/>
    </source>
</evidence>
<evidence type="ECO:0000256" key="6">
    <source>
        <dbReference type="ARBA" id="ARBA00022723"/>
    </source>
</evidence>
<organism evidence="17 18">
    <name type="scientific">Aureobasidium namibiae CBS 147.97</name>
    <dbReference type="NCBI Taxonomy" id="1043004"/>
    <lineage>
        <taxon>Eukaryota</taxon>
        <taxon>Fungi</taxon>
        <taxon>Dikarya</taxon>
        <taxon>Ascomycota</taxon>
        <taxon>Pezizomycotina</taxon>
        <taxon>Dothideomycetes</taxon>
        <taxon>Dothideomycetidae</taxon>
        <taxon>Dothideales</taxon>
        <taxon>Saccotheciaceae</taxon>
        <taxon>Aureobasidium</taxon>
    </lineage>
</organism>
<dbReference type="GO" id="GO:1990817">
    <property type="term" value="F:poly(A) RNA polymerase activity"/>
    <property type="evidence" value="ECO:0007669"/>
    <property type="project" value="UniProtKB-UniRule"/>
</dbReference>
<feature type="binding site" evidence="13">
    <location>
        <position position="100"/>
    </location>
    <ligand>
        <name>Mg(2+)</name>
        <dbReference type="ChEBI" id="CHEBI:18420"/>
        <label>1</label>
        <note>catalytic</note>
    </ligand>
</feature>
<keyword evidence="7 11" id="KW-0547">Nucleotide-binding</keyword>
<feature type="binding site" evidence="12">
    <location>
        <position position="218"/>
    </location>
    <ligand>
        <name>ATP</name>
        <dbReference type="ChEBI" id="CHEBI:30616"/>
    </ligand>
</feature>
<dbReference type="Pfam" id="PF04926">
    <property type="entry name" value="PAP_RNA-bind"/>
    <property type="match status" value="1"/>
</dbReference>
<feature type="binding site" evidence="12">
    <location>
        <begin position="100"/>
        <end position="102"/>
    </location>
    <ligand>
        <name>ATP</name>
        <dbReference type="ChEBI" id="CHEBI:30616"/>
    </ligand>
</feature>
<evidence type="ECO:0000256" key="12">
    <source>
        <dbReference type="PIRSR" id="PIRSR018425-1"/>
    </source>
</evidence>
<evidence type="ECO:0000256" key="2">
    <source>
        <dbReference type="ARBA" id="ARBA00004123"/>
    </source>
</evidence>
<dbReference type="GO" id="GO:0003723">
    <property type="term" value="F:RNA binding"/>
    <property type="evidence" value="ECO:0007669"/>
    <property type="project" value="UniProtKB-UniRule"/>
</dbReference>
<dbReference type="InterPro" id="IPR014492">
    <property type="entry name" value="PolyA_polymerase"/>
</dbReference>
<dbReference type="InterPro" id="IPR048840">
    <property type="entry name" value="PolA_pol_NTPase"/>
</dbReference>
<dbReference type="Proteomes" id="UP000027730">
    <property type="component" value="Unassembled WGS sequence"/>
</dbReference>
<evidence type="ECO:0000313" key="18">
    <source>
        <dbReference type="Proteomes" id="UP000027730"/>
    </source>
</evidence>
<dbReference type="OrthoDB" id="412748at2759"/>
<keyword evidence="10 11" id="KW-0539">Nucleus</keyword>
<feature type="binding site" evidence="12">
    <location>
        <position position="227"/>
    </location>
    <ligand>
        <name>ATP</name>
        <dbReference type="ChEBI" id="CHEBI:30616"/>
    </ligand>
</feature>
<protein>
    <recommendedName>
        <fullName evidence="11">Poly(A) polymerase</fullName>
        <ecNumber evidence="11">2.7.7.19</ecNumber>
    </recommendedName>
</protein>
<dbReference type="STRING" id="1043004.A0A074XJB2"/>
<evidence type="ECO:0000256" key="4">
    <source>
        <dbReference type="ARBA" id="ARBA00022664"/>
    </source>
</evidence>
<evidence type="ECO:0000256" key="13">
    <source>
        <dbReference type="PIRSR" id="PIRSR018425-2"/>
    </source>
</evidence>
<keyword evidence="9 13" id="KW-0460">Magnesium</keyword>
<feature type="domain" description="Poly(A) polymerase nucleotidyltransferase" evidence="16">
    <location>
        <begin position="8"/>
        <end position="204"/>
    </location>
</feature>